<dbReference type="Gene3D" id="2.160.10.10">
    <property type="entry name" value="Hexapeptide repeat proteins"/>
    <property type="match status" value="1"/>
</dbReference>
<dbReference type="RefSeq" id="WP_007125732.1">
    <property type="nucleotide sequence ID" value="NZ_AZFO01000011.1"/>
</dbReference>
<dbReference type="PATRIC" id="fig|525365.8.peg.252"/>
<proteinExistence type="inferred from homology"/>
<dbReference type="CDD" id="cd03357">
    <property type="entry name" value="LbH_MAT_GAT"/>
    <property type="match status" value="1"/>
</dbReference>
<dbReference type="InterPro" id="IPR018357">
    <property type="entry name" value="Hexapep_transf_CS"/>
</dbReference>
<dbReference type="STRING" id="525365.HMPREF0548_1204"/>
<dbReference type="SUPFAM" id="SSF51161">
    <property type="entry name" value="Trimeric LpxA-like enzymes"/>
    <property type="match status" value="1"/>
</dbReference>
<dbReference type="PROSITE" id="PS00101">
    <property type="entry name" value="HEXAPEP_TRANSFERASES"/>
    <property type="match status" value="1"/>
</dbReference>
<keyword evidence="5" id="KW-1185">Reference proteome</keyword>
<comment type="similarity">
    <text evidence="1">Belongs to the transferase hexapeptide repeat family.</text>
</comment>
<dbReference type="EMBL" id="ACGU01000055">
    <property type="protein sequence ID" value="EEJ71962.1"/>
    <property type="molecule type" value="Genomic_DNA"/>
</dbReference>
<organism evidence="4 5">
    <name type="scientific">Lactobacillus ultunensis DSM 16047</name>
    <dbReference type="NCBI Taxonomy" id="525365"/>
    <lineage>
        <taxon>Bacteria</taxon>
        <taxon>Bacillati</taxon>
        <taxon>Bacillota</taxon>
        <taxon>Bacilli</taxon>
        <taxon>Lactobacillales</taxon>
        <taxon>Lactobacillaceae</taxon>
        <taxon>Lactobacillus</taxon>
    </lineage>
</organism>
<dbReference type="PANTHER" id="PTHR23416:SF23">
    <property type="entry name" value="ACETYLTRANSFERASE C18B11.09C-RELATED"/>
    <property type="match status" value="1"/>
</dbReference>
<comment type="caution">
    <text evidence="4">The sequence shown here is derived from an EMBL/GenBank/DDBJ whole genome shotgun (WGS) entry which is preliminary data.</text>
</comment>
<protein>
    <submittedName>
        <fullName evidence="4">Bacterial transferase hexapeptide repeat protein</fullName>
        <ecNumber evidence="4">2.3.1.18</ecNumber>
    </submittedName>
</protein>
<evidence type="ECO:0000256" key="3">
    <source>
        <dbReference type="ARBA" id="ARBA00022737"/>
    </source>
</evidence>
<evidence type="ECO:0000256" key="2">
    <source>
        <dbReference type="ARBA" id="ARBA00022679"/>
    </source>
</evidence>
<keyword evidence="2 4" id="KW-0808">Transferase</keyword>
<accession>C2ENF8</accession>
<dbReference type="Proteomes" id="UP000005583">
    <property type="component" value="Unassembled WGS sequence"/>
</dbReference>
<evidence type="ECO:0000313" key="5">
    <source>
        <dbReference type="Proteomes" id="UP000005583"/>
    </source>
</evidence>
<name>C2ENF8_9LACO</name>
<dbReference type="PANTHER" id="PTHR23416">
    <property type="entry name" value="SIALIC ACID SYNTHASE-RELATED"/>
    <property type="match status" value="1"/>
</dbReference>
<dbReference type="GO" id="GO:0008870">
    <property type="term" value="F:galactoside O-acetyltransferase activity"/>
    <property type="evidence" value="ECO:0007669"/>
    <property type="project" value="UniProtKB-EC"/>
</dbReference>
<dbReference type="HOGENOM" id="CLU_051638_3_4_9"/>
<evidence type="ECO:0000313" key="4">
    <source>
        <dbReference type="EMBL" id="EEJ71962.1"/>
    </source>
</evidence>
<keyword evidence="3" id="KW-0677">Repeat</keyword>
<dbReference type="InterPro" id="IPR011004">
    <property type="entry name" value="Trimer_LpxA-like_sf"/>
</dbReference>
<dbReference type="AlphaFoldDB" id="C2ENF8"/>
<dbReference type="EC" id="2.3.1.18" evidence="4"/>
<dbReference type="Pfam" id="PF00132">
    <property type="entry name" value="Hexapep"/>
    <property type="match status" value="1"/>
</dbReference>
<dbReference type="OrthoDB" id="9812571at2"/>
<dbReference type="InterPro" id="IPR001451">
    <property type="entry name" value="Hexapep"/>
</dbReference>
<reference evidence="4 5" key="1">
    <citation type="submission" date="2009-01" db="EMBL/GenBank/DDBJ databases">
        <authorList>
            <person name="Qin X."/>
            <person name="Bachman B."/>
            <person name="Battles P."/>
            <person name="Bell A."/>
            <person name="Bess C."/>
            <person name="Bickham C."/>
            <person name="Chaboub L."/>
            <person name="Chen D."/>
            <person name="Coyle M."/>
            <person name="Deiros D.R."/>
            <person name="Dinh H."/>
            <person name="Forbes L."/>
            <person name="Fowler G."/>
            <person name="Francisco L."/>
            <person name="Fu Q."/>
            <person name="Gubbala S."/>
            <person name="Hale W."/>
            <person name="Han Y."/>
            <person name="Hemphill L."/>
            <person name="Highlander S.K."/>
            <person name="Hirani K."/>
            <person name="Hogues M."/>
            <person name="Jackson L."/>
            <person name="Jakkamsetti A."/>
            <person name="Javaid M."/>
            <person name="Jiang H."/>
            <person name="Korchina V."/>
            <person name="Kovar C."/>
            <person name="Lara F."/>
            <person name="Lee S."/>
            <person name="Mata R."/>
            <person name="Mathew T."/>
            <person name="Moen C."/>
            <person name="Morales K."/>
            <person name="Munidasa M."/>
            <person name="Nazareth L."/>
            <person name="Ngo R."/>
            <person name="Nguyen L."/>
            <person name="Okwuonu G."/>
            <person name="Ongeri F."/>
            <person name="Patil S."/>
            <person name="Petrosino J."/>
            <person name="Pham C."/>
            <person name="Pham P."/>
            <person name="Pu L.-L."/>
            <person name="Puazo M."/>
            <person name="Raj R."/>
            <person name="Reid J."/>
            <person name="Rouhana J."/>
            <person name="Saada N."/>
            <person name="Shang Y."/>
            <person name="Simmons D."/>
            <person name="Thornton R."/>
            <person name="Warren J."/>
            <person name="Weissenberger G."/>
            <person name="Zhang J."/>
            <person name="Zhang L."/>
            <person name="Zhou C."/>
            <person name="Zhu D."/>
            <person name="Muzny D."/>
            <person name="Worley K."/>
            <person name="Gibbs R."/>
        </authorList>
    </citation>
    <scope>NUCLEOTIDE SEQUENCE [LARGE SCALE GENOMIC DNA]</scope>
    <source>
        <strain evidence="4 5">DSM 16047</strain>
    </source>
</reference>
<sequence length="186" mass="20221">MEILKRILQGGHIPPDKEGFAGIAKIIAKNAELEQDLNCNHHTDAEKRELLSEILQQEIDTTTSISLPFHTDFGPHIFLGKHDFINKNSMFVDLGGVYFGDNVLVGPNVTFASLNHTVDPKHRWEINAASVHIGDNVWIGANVTILPGVTIGKNAIVGAGAVVTKDVPKNTIVVGNPAHVLKKIEE</sequence>
<dbReference type="InterPro" id="IPR051159">
    <property type="entry name" value="Hexapeptide_acetyltransf"/>
</dbReference>
<dbReference type="eggNOG" id="COG0110">
    <property type="taxonomic scope" value="Bacteria"/>
</dbReference>
<gene>
    <name evidence="4" type="ORF">HMPREF0548_1204</name>
</gene>
<keyword evidence="4" id="KW-0012">Acyltransferase</keyword>
<evidence type="ECO:0000256" key="1">
    <source>
        <dbReference type="ARBA" id="ARBA00007274"/>
    </source>
</evidence>